<keyword evidence="2" id="KW-0479">Metal-binding</keyword>
<keyword evidence="2" id="KW-0408">Iron</keyword>
<feature type="active site" evidence="2">
    <location>
        <position position="142"/>
    </location>
</feature>
<feature type="binding site" evidence="2">
    <location>
        <position position="99"/>
    </location>
    <ligand>
        <name>Fe cation</name>
        <dbReference type="ChEBI" id="CHEBI:24875"/>
    </ligand>
</feature>
<organism evidence="3 4">
    <name type="scientific">Candidatus Megaera venefica</name>
    <dbReference type="NCBI Taxonomy" id="2055910"/>
    <lineage>
        <taxon>Bacteria</taxon>
        <taxon>Pseudomonadati</taxon>
        <taxon>Pseudomonadota</taxon>
        <taxon>Alphaproteobacteria</taxon>
        <taxon>Rickettsiales</taxon>
        <taxon>Rickettsiaceae</taxon>
        <taxon>Candidatus Megaera</taxon>
    </lineage>
</organism>
<comment type="cofactor">
    <cofactor evidence="2">
        <name>Fe(2+)</name>
        <dbReference type="ChEBI" id="CHEBI:29033"/>
    </cofactor>
    <text evidence="2">Binds 1 Fe(2+) ion.</text>
</comment>
<comment type="similarity">
    <text evidence="1 2">Belongs to the polypeptide deformylase family.</text>
</comment>
<evidence type="ECO:0000256" key="2">
    <source>
        <dbReference type="HAMAP-Rule" id="MF_00163"/>
    </source>
</evidence>
<comment type="caution">
    <text evidence="3">The sequence shown here is derived from an EMBL/GenBank/DDBJ whole genome shotgun (WGS) entry which is preliminary data.</text>
</comment>
<dbReference type="InterPro" id="IPR036821">
    <property type="entry name" value="Peptide_deformylase_sf"/>
</dbReference>
<gene>
    <name evidence="2" type="primary">def</name>
    <name evidence="3" type="ORF">Megvenef_01509</name>
</gene>
<protein>
    <recommendedName>
        <fullName evidence="2">Peptide deformylase</fullName>
        <shortName evidence="2">PDF</shortName>
        <ecNumber evidence="2">3.5.1.88</ecNumber>
    </recommendedName>
    <alternativeName>
        <fullName evidence="2">Polypeptide deformylase</fullName>
    </alternativeName>
</protein>
<dbReference type="SUPFAM" id="SSF56420">
    <property type="entry name" value="Peptide deformylase"/>
    <property type="match status" value="1"/>
</dbReference>
<dbReference type="PIRSF" id="PIRSF004749">
    <property type="entry name" value="Pep_def"/>
    <property type="match status" value="1"/>
</dbReference>
<comment type="catalytic activity">
    <reaction evidence="2">
        <text>N-terminal N-formyl-L-methionyl-[peptide] + H2O = N-terminal L-methionyl-[peptide] + formate</text>
        <dbReference type="Rhea" id="RHEA:24420"/>
        <dbReference type="Rhea" id="RHEA-COMP:10639"/>
        <dbReference type="Rhea" id="RHEA-COMP:10640"/>
        <dbReference type="ChEBI" id="CHEBI:15377"/>
        <dbReference type="ChEBI" id="CHEBI:15740"/>
        <dbReference type="ChEBI" id="CHEBI:49298"/>
        <dbReference type="ChEBI" id="CHEBI:64731"/>
        <dbReference type="EC" id="3.5.1.88"/>
    </reaction>
</comment>
<dbReference type="PRINTS" id="PR01576">
    <property type="entry name" value="PDEFORMYLASE"/>
</dbReference>
<feature type="binding site" evidence="2">
    <location>
        <position position="141"/>
    </location>
    <ligand>
        <name>Fe cation</name>
        <dbReference type="ChEBI" id="CHEBI:24875"/>
    </ligand>
</feature>
<evidence type="ECO:0000313" key="3">
    <source>
        <dbReference type="EMBL" id="MEA0971529.1"/>
    </source>
</evidence>
<dbReference type="HAMAP" id="MF_00163">
    <property type="entry name" value="Pep_deformylase"/>
    <property type="match status" value="1"/>
</dbReference>
<dbReference type="RefSeq" id="WP_322777435.1">
    <property type="nucleotide sequence ID" value="NZ_JARJFB010000162.1"/>
</dbReference>
<feature type="binding site" evidence="2">
    <location>
        <position position="145"/>
    </location>
    <ligand>
        <name>Fe cation</name>
        <dbReference type="ChEBI" id="CHEBI:24875"/>
    </ligand>
</feature>
<evidence type="ECO:0000313" key="4">
    <source>
        <dbReference type="Proteomes" id="UP001291687"/>
    </source>
</evidence>
<keyword evidence="4" id="KW-1185">Reference proteome</keyword>
<evidence type="ECO:0000256" key="1">
    <source>
        <dbReference type="ARBA" id="ARBA00010759"/>
    </source>
</evidence>
<dbReference type="EC" id="3.5.1.88" evidence="2"/>
<proteinExistence type="inferred from homology"/>
<dbReference type="NCBIfam" id="NF001159">
    <property type="entry name" value="PRK00150.1-3"/>
    <property type="match status" value="1"/>
</dbReference>
<dbReference type="CDD" id="cd00487">
    <property type="entry name" value="Pep_deformylase"/>
    <property type="match status" value="1"/>
</dbReference>
<dbReference type="Proteomes" id="UP001291687">
    <property type="component" value="Unassembled WGS sequence"/>
</dbReference>
<name>A0ABU5NEE0_9RICK</name>
<dbReference type="InterPro" id="IPR023635">
    <property type="entry name" value="Peptide_deformylase"/>
</dbReference>
<reference evidence="3 4" key="1">
    <citation type="submission" date="2023-03" db="EMBL/GenBank/DDBJ databases">
        <title>Host association and intracellularity evolved multiple times independently in the Rickettsiales.</title>
        <authorList>
            <person name="Castelli M."/>
            <person name="Nardi T."/>
            <person name="Gammuto L."/>
            <person name="Bellinzona G."/>
            <person name="Sabaneyeva E."/>
            <person name="Potekhin A."/>
            <person name="Serra V."/>
            <person name="Petroni G."/>
            <person name="Sassera D."/>
        </authorList>
    </citation>
    <scope>NUCLEOTIDE SEQUENCE [LARGE SCALE GENOMIC DNA]</scope>
    <source>
        <strain evidence="3 4">Sr 2-6</strain>
    </source>
</reference>
<dbReference type="PANTHER" id="PTHR10458">
    <property type="entry name" value="PEPTIDE DEFORMYLASE"/>
    <property type="match status" value="1"/>
</dbReference>
<accession>A0ABU5NEE0</accession>
<sequence>MAKLEVLTAPDPILKKKAIAVESVDDSVRKLMDDMLETMYEDRGVGLAANQVGVLKRVLVLDLQNDDEEERPEGFYPLYIANPEITEASDELIEAEEYCLSVPDQGVPVSRHASIKIKYLDYNNKVQTLLAIGWLARAIQHEMDHLNGKILIDYLSVLKKNVVLRKLTKLKKMSATTK</sequence>
<dbReference type="NCBIfam" id="TIGR00079">
    <property type="entry name" value="pept_deformyl"/>
    <property type="match status" value="1"/>
</dbReference>
<dbReference type="EMBL" id="JARJFB010000162">
    <property type="protein sequence ID" value="MEA0971529.1"/>
    <property type="molecule type" value="Genomic_DNA"/>
</dbReference>
<dbReference type="Gene3D" id="3.90.45.10">
    <property type="entry name" value="Peptide deformylase"/>
    <property type="match status" value="1"/>
</dbReference>
<dbReference type="Pfam" id="PF01327">
    <property type="entry name" value="Pep_deformylase"/>
    <property type="match status" value="1"/>
</dbReference>
<dbReference type="PANTHER" id="PTHR10458:SF22">
    <property type="entry name" value="PEPTIDE DEFORMYLASE"/>
    <property type="match status" value="1"/>
</dbReference>
<keyword evidence="2" id="KW-0378">Hydrolase</keyword>
<comment type="function">
    <text evidence="2">Removes the formyl group from the N-terminal Met of newly synthesized proteins. Requires at least a dipeptide for an efficient rate of reaction. N-terminal L-methionine is a prerequisite for activity but the enzyme has broad specificity at other positions.</text>
</comment>
<keyword evidence="2" id="KW-0648">Protein biosynthesis</keyword>